<dbReference type="SUPFAM" id="SSF53335">
    <property type="entry name" value="S-adenosyl-L-methionine-dependent methyltransferases"/>
    <property type="match status" value="1"/>
</dbReference>
<dbReference type="InterPro" id="IPR013217">
    <property type="entry name" value="Methyltransf_12"/>
</dbReference>
<comment type="caution">
    <text evidence="2">The sequence shown here is derived from an EMBL/GenBank/DDBJ whole genome shotgun (WGS) entry which is preliminary data.</text>
</comment>
<dbReference type="PANTHER" id="PTHR43861">
    <property type="entry name" value="TRANS-ACONITATE 2-METHYLTRANSFERASE-RELATED"/>
    <property type="match status" value="1"/>
</dbReference>
<evidence type="ECO:0000259" key="1">
    <source>
        <dbReference type="Pfam" id="PF08242"/>
    </source>
</evidence>
<keyword evidence="3" id="KW-1185">Reference proteome</keyword>
<dbReference type="Proteomes" id="UP001595947">
    <property type="component" value="Unassembled WGS sequence"/>
</dbReference>
<sequence length="255" mass="28250">MTDQIADHYERLAPSYDDHWTYDPEYVRQFSRAITGALRLTPSDAIADIGCGTGLYTRQIAEDVQPRRPVLCVDPSTAMLDRVPALSSLRPVLASAEDVASGRVSLPDPGPLDAIVVKEAIHHVADRAATIRGLAGLLSDHGRLLVVMLPTTIPHPLFAAAHDRFEELQPDPAEIEEALAAAGLRTSLTHRTFHVAVDRERYVRMLESRYMSVLGEFSDDELAEGVAQFKHAYREDPVLRFDDHFVFLKGSVTRA</sequence>
<feature type="domain" description="Methyltransferase type 12" evidence="1">
    <location>
        <begin position="48"/>
        <end position="144"/>
    </location>
</feature>
<accession>A0ABV9YS70</accession>
<reference evidence="3" key="1">
    <citation type="journal article" date="2019" name="Int. J. Syst. Evol. Microbiol.">
        <title>The Global Catalogue of Microorganisms (GCM) 10K type strain sequencing project: providing services to taxonomists for standard genome sequencing and annotation.</title>
        <authorList>
            <consortium name="The Broad Institute Genomics Platform"/>
            <consortium name="The Broad Institute Genome Sequencing Center for Infectious Disease"/>
            <person name="Wu L."/>
            <person name="Ma J."/>
        </authorList>
    </citation>
    <scope>NUCLEOTIDE SEQUENCE [LARGE SCALE GENOMIC DNA]</scope>
    <source>
        <strain evidence="3">CGMCC 4.7093</strain>
    </source>
</reference>
<evidence type="ECO:0000313" key="3">
    <source>
        <dbReference type="Proteomes" id="UP001595947"/>
    </source>
</evidence>
<dbReference type="Pfam" id="PF08242">
    <property type="entry name" value="Methyltransf_12"/>
    <property type="match status" value="1"/>
</dbReference>
<keyword evidence="2" id="KW-0489">Methyltransferase</keyword>
<name>A0ABV9YS70_9PSEU</name>
<dbReference type="EMBL" id="JBHSIV010000025">
    <property type="protein sequence ID" value="MFC5064663.1"/>
    <property type="molecule type" value="Genomic_DNA"/>
</dbReference>
<gene>
    <name evidence="2" type="ORF">ACFPBZ_20740</name>
</gene>
<dbReference type="GO" id="GO:0008168">
    <property type="term" value="F:methyltransferase activity"/>
    <property type="evidence" value="ECO:0007669"/>
    <property type="project" value="UniProtKB-KW"/>
</dbReference>
<dbReference type="GO" id="GO:0032259">
    <property type="term" value="P:methylation"/>
    <property type="evidence" value="ECO:0007669"/>
    <property type="project" value="UniProtKB-KW"/>
</dbReference>
<organism evidence="2 3">
    <name type="scientific">Actinomycetospora atypica</name>
    <dbReference type="NCBI Taxonomy" id="1290095"/>
    <lineage>
        <taxon>Bacteria</taxon>
        <taxon>Bacillati</taxon>
        <taxon>Actinomycetota</taxon>
        <taxon>Actinomycetes</taxon>
        <taxon>Pseudonocardiales</taxon>
        <taxon>Pseudonocardiaceae</taxon>
        <taxon>Actinomycetospora</taxon>
    </lineage>
</organism>
<dbReference type="RefSeq" id="WP_378038007.1">
    <property type="nucleotide sequence ID" value="NZ_JBHSIV010000025.1"/>
</dbReference>
<protein>
    <submittedName>
        <fullName evidence="2">Class I SAM-dependent methyltransferase</fullName>
    </submittedName>
</protein>
<proteinExistence type="predicted"/>
<dbReference type="Gene3D" id="3.40.50.150">
    <property type="entry name" value="Vaccinia Virus protein VP39"/>
    <property type="match status" value="1"/>
</dbReference>
<keyword evidence="2" id="KW-0808">Transferase</keyword>
<dbReference type="InterPro" id="IPR029063">
    <property type="entry name" value="SAM-dependent_MTases_sf"/>
</dbReference>
<dbReference type="CDD" id="cd02440">
    <property type="entry name" value="AdoMet_MTases"/>
    <property type="match status" value="1"/>
</dbReference>
<evidence type="ECO:0000313" key="2">
    <source>
        <dbReference type="EMBL" id="MFC5064663.1"/>
    </source>
</evidence>